<reference evidence="1 2" key="1">
    <citation type="submission" date="2022-06" db="EMBL/GenBank/DDBJ databases">
        <title>Sequencing the genomes of 1000 actinobacteria strains.</title>
        <authorList>
            <person name="Klenk H.-P."/>
        </authorList>
    </citation>
    <scope>NUCLEOTIDE SEQUENCE [LARGE SCALE GENOMIC DNA]</scope>
    <source>
        <strain evidence="1 2">DSM 44170</strain>
    </source>
</reference>
<evidence type="ECO:0000313" key="1">
    <source>
        <dbReference type="EMBL" id="MCP2346588.1"/>
    </source>
</evidence>
<dbReference type="InterPro" id="IPR012341">
    <property type="entry name" value="6hp_glycosidase-like_sf"/>
</dbReference>
<keyword evidence="2" id="KW-1185">Reference proteome</keyword>
<sequence>MHCDSGHDDLTMASGHDDLMVASGHDELVEMFSWARDRALRWAHPGGTRGPVNVDEHRPRGTGEGVYLPSYWAGYAHRSGFYLRDFVHQAAGAHLLGLAEANLTMLRRFAASATAEHGRRPVWAFNFDGSYLSIDYRGPGDFVREVPAVFELVECVAQLHRWTGDPVYVRDPVLRDYCANAIALPATARGTSIFEGVASYNELGGEPLAVAGDGLATQYAAHLAMAELARARGEDGDRFEARAAELRRHYEEDWKGARGFTLDGRPVTGWGAENSFFMPLKGLRDDPAYLDYVDAQASGPGRPANVEAWTYLPDVFFRHGRTETAWRWMREIFHARTGGHVAGGLNGDYPEVSFTLVSQVVAGLLGVRPDAPANALTTLSRLPAEIGWAAVSGIPIGRGTVAVRHDGGESTTLTNLSGQVTYTWTAAFPDGSATTLEVPPGATVTAVRD</sequence>
<dbReference type="Gene3D" id="1.50.10.10">
    <property type="match status" value="1"/>
</dbReference>
<dbReference type="RefSeq" id="WP_253768898.1">
    <property type="nucleotide sequence ID" value="NZ_BAAAVE010000012.1"/>
</dbReference>
<evidence type="ECO:0008006" key="3">
    <source>
        <dbReference type="Google" id="ProtNLM"/>
    </source>
</evidence>
<comment type="caution">
    <text evidence="1">The sequence shown here is derived from an EMBL/GenBank/DDBJ whole genome shotgun (WGS) entry which is preliminary data.</text>
</comment>
<dbReference type="EMBL" id="JAMZEC010000001">
    <property type="protein sequence ID" value="MCP2346588.1"/>
    <property type="molecule type" value="Genomic_DNA"/>
</dbReference>
<name>A0ABT1JXV2_9ACTN</name>
<dbReference type="Proteomes" id="UP001320766">
    <property type="component" value="Unassembled WGS sequence"/>
</dbReference>
<dbReference type="SUPFAM" id="SSF48208">
    <property type="entry name" value="Six-hairpin glycosidases"/>
    <property type="match status" value="1"/>
</dbReference>
<organism evidence="1 2">
    <name type="scientific">Nonomuraea roseoviolacea subsp. carminata</name>
    <dbReference type="NCBI Taxonomy" id="160689"/>
    <lineage>
        <taxon>Bacteria</taxon>
        <taxon>Bacillati</taxon>
        <taxon>Actinomycetota</taxon>
        <taxon>Actinomycetes</taxon>
        <taxon>Streptosporangiales</taxon>
        <taxon>Streptosporangiaceae</taxon>
        <taxon>Nonomuraea</taxon>
    </lineage>
</organism>
<proteinExistence type="predicted"/>
<dbReference type="InterPro" id="IPR008928">
    <property type="entry name" value="6-hairpin_glycosidase_sf"/>
</dbReference>
<evidence type="ECO:0000313" key="2">
    <source>
        <dbReference type="Proteomes" id="UP001320766"/>
    </source>
</evidence>
<protein>
    <recommendedName>
        <fullName evidence="3">Alpha-L-rhamnosidase six-hairpin glycosidase domain-containing protein</fullName>
    </recommendedName>
</protein>
<gene>
    <name evidence="1" type="ORF">HD595_002710</name>
</gene>
<accession>A0ABT1JXV2</accession>